<dbReference type="AlphaFoldDB" id="A0A1C6U7W9"/>
<gene>
    <name evidence="3" type="ORF">GA0070603_0929</name>
</gene>
<protein>
    <submittedName>
        <fullName evidence="3">Uncharacterized protein</fullName>
    </submittedName>
</protein>
<keyword evidence="2" id="KW-0472">Membrane</keyword>
<keyword evidence="2" id="KW-1133">Transmembrane helix</keyword>
<dbReference type="STRING" id="47854.GA0070603_0929"/>
<organism evidence="3 4">
    <name type="scientific">Micromonospora chersina</name>
    <dbReference type="NCBI Taxonomy" id="47854"/>
    <lineage>
        <taxon>Bacteria</taxon>
        <taxon>Bacillati</taxon>
        <taxon>Actinomycetota</taxon>
        <taxon>Actinomycetes</taxon>
        <taxon>Micromonosporales</taxon>
        <taxon>Micromonosporaceae</taxon>
        <taxon>Micromonospora</taxon>
    </lineage>
</organism>
<dbReference type="EMBL" id="FMIB01000002">
    <property type="protein sequence ID" value="SCL50195.1"/>
    <property type="molecule type" value="Genomic_DNA"/>
</dbReference>
<evidence type="ECO:0000256" key="1">
    <source>
        <dbReference type="SAM" id="MobiDB-lite"/>
    </source>
</evidence>
<keyword evidence="4" id="KW-1185">Reference proteome</keyword>
<sequence length="148" mass="15329">MLGRMMSEAAGTGRRGGPIVGFLVLLWVCGLIAAVVWWVGIGLEQWSASYGDQPGEFEDLRRRASVALLVAAFVATAGPALIALVAYQLRLVRTAVVFLVLTVVIAVPAVPFAVLAGRDLDPAPAVTTPGPPGHCVEHSGGDTRCPGG</sequence>
<accession>A0A1C6U7W9</accession>
<feature type="region of interest" description="Disordered" evidence="1">
    <location>
        <begin position="127"/>
        <end position="148"/>
    </location>
</feature>
<evidence type="ECO:0000313" key="3">
    <source>
        <dbReference type="EMBL" id="SCL50195.1"/>
    </source>
</evidence>
<proteinExistence type="predicted"/>
<keyword evidence="2" id="KW-0812">Transmembrane</keyword>
<feature type="transmembrane region" description="Helical" evidence="2">
    <location>
        <begin position="20"/>
        <end position="43"/>
    </location>
</feature>
<reference evidence="4" key="1">
    <citation type="submission" date="2016-06" db="EMBL/GenBank/DDBJ databases">
        <authorList>
            <person name="Varghese N."/>
            <person name="Submissions Spin"/>
        </authorList>
    </citation>
    <scope>NUCLEOTIDE SEQUENCE [LARGE SCALE GENOMIC DNA]</scope>
    <source>
        <strain evidence="4">DSM 44151</strain>
    </source>
</reference>
<evidence type="ECO:0000256" key="2">
    <source>
        <dbReference type="SAM" id="Phobius"/>
    </source>
</evidence>
<feature type="transmembrane region" description="Helical" evidence="2">
    <location>
        <begin position="94"/>
        <end position="116"/>
    </location>
</feature>
<name>A0A1C6U7W9_9ACTN</name>
<feature type="transmembrane region" description="Helical" evidence="2">
    <location>
        <begin position="63"/>
        <end position="87"/>
    </location>
</feature>
<dbReference type="Proteomes" id="UP000198605">
    <property type="component" value="Unassembled WGS sequence"/>
</dbReference>
<evidence type="ECO:0000313" key="4">
    <source>
        <dbReference type="Proteomes" id="UP000198605"/>
    </source>
</evidence>